<dbReference type="KEGG" id="cmic:caldi_25380"/>
<dbReference type="EMBL" id="AP025628">
    <property type="protein sequence ID" value="BDG61448.1"/>
    <property type="molecule type" value="Genomic_DNA"/>
</dbReference>
<accession>A0AA35CN44</accession>
<evidence type="ECO:0000313" key="2">
    <source>
        <dbReference type="Proteomes" id="UP001163687"/>
    </source>
</evidence>
<evidence type="ECO:0000313" key="1">
    <source>
        <dbReference type="EMBL" id="BDG61448.1"/>
    </source>
</evidence>
<reference evidence="1" key="1">
    <citation type="submission" date="2022-03" db="EMBL/GenBank/DDBJ databases">
        <title>Complete genome sequence of Caldinitratiruptor microaerophilus.</title>
        <authorList>
            <person name="Mukaiyama R."/>
            <person name="Nishiyama T."/>
            <person name="Ueda K."/>
        </authorList>
    </citation>
    <scope>NUCLEOTIDE SEQUENCE</scope>
    <source>
        <strain evidence="1">JCM 16183</strain>
    </source>
</reference>
<dbReference type="AlphaFoldDB" id="A0AA35CN44"/>
<gene>
    <name evidence="1" type="ORF">caldi_25380</name>
</gene>
<sequence>MTLEEIAGAMATQLGLSVQSIESGRAHLEGRGARFIVSPFFGGWQVDLHLPGRSRLQFFEEDIRMLVVRIEGRLRDLGGGQAGEAVRAT</sequence>
<protein>
    <submittedName>
        <fullName evidence="1">Uncharacterized protein</fullName>
    </submittedName>
</protein>
<proteinExistence type="predicted"/>
<dbReference type="RefSeq" id="WP_264842096.1">
    <property type="nucleotide sequence ID" value="NZ_AP025628.1"/>
</dbReference>
<keyword evidence="2" id="KW-1185">Reference proteome</keyword>
<name>A0AA35CN44_9FIRM</name>
<dbReference type="Proteomes" id="UP001163687">
    <property type="component" value="Chromosome"/>
</dbReference>
<organism evidence="1 2">
    <name type="scientific">Caldinitratiruptor microaerophilus</name>
    <dbReference type="NCBI Taxonomy" id="671077"/>
    <lineage>
        <taxon>Bacteria</taxon>
        <taxon>Bacillati</taxon>
        <taxon>Bacillota</taxon>
        <taxon>Clostridia</taxon>
        <taxon>Eubacteriales</taxon>
        <taxon>Symbiobacteriaceae</taxon>
        <taxon>Caldinitratiruptor</taxon>
    </lineage>
</organism>